<evidence type="ECO:0000256" key="1">
    <source>
        <dbReference type="ARBA" id="ARBA00005901"/>
    </source>
</evidence>
<evidence type="ECO:0000313" key="4">
    <source>
        <dbReference type="EMBL" id="MBM6922156.1"/>
    </source>
</evidence>
<dbReference type="InterPro" id="IPR002842">
    <property type="entry name" value="ATPase_V1_Esu"/>
</dbReference>
<keyword evidence="3" id="KW-0406">Ion transport</keyword>
<comment type="caution">
    <text evidence="4">The sequence shown here is derived from an EMBL/GenBank/DDBJ whole genome shotgun (WGS) entry which is preliminary data.</text>
</comment>
<reference evidence="4 5" key="1">
    <citation type="journal article" date="2021" name="Sci. Rep.">
        <title>The distribution of antibiotic resistance genes in chicken gut microbiota commensals.</title>
        <authorList>
            <person name="Juricova H."/>
            <person name="Matiasovicova J."/>
            <person name="Kubasova T."/>
            <person name="Cejkova D."/>
            <person name="Rychlik I."/>
        </authorList>
    </citation>
    <scope>NUCLEOTIDE SEQUENCE [LARGE SCALE GENOMIC DNA]</scope>
    <source>
        <strain evidence="4 5">An564</strain>
    </source>
</reference>
<dbReference type="Pfam" id="PF01991">
    <property type="entry name" value="vATP-synt_E"/>
    <property type="match status" value="1"/>
</dbReference>
<evidence type="ECO:0000256" key="3">
    <source>
        <dbReference type="ARBA" id="ARBA00023065"/>
    </source>
</evidence>
<dbReference type="SUPFAM" id="SSF160527">
    <property type="entry name" value="V-type ATPase subunit E-like"/>
    <property type="match status" value="1"/>
</dbReference>
<evidence type="ECO:0008006" key="6">
    <source>
        <dbReference type="Google" id="ProtNLM"/>
    </source>
</evidence>
<name>A0ABS2GJG6_9FIRM</name>
<protein>
    <recommendedName>
        <fullName evidence="6">H+-ATPase subunit E/Vma4</fullName>
    </recommendedName>
</protein>
<dbReference type="InterPro" id="IPR038495">
    <property type="entry name" value="ATPase_E_C"/>
</dbReference>
<dbReference type="Gene3D" id="3.30.2320.30">
    <property type="entry name" value="ATP synthase, E subunit, C-terminal"/>
    <property type="match status" value="1"/>
</dbReference>
<proteinExistence type="inferred from homology"/>
<evidence type="ECO:0000256" key="2">
    <source>
        <dbReference type="ARBA" id="ARBA00022448"/>
    </source>
</evidence>
<dbReference type="Proteomes" id="UP000724149">
    <property type="component" value="Unassembled WGS sequence"/>
</dbReference>
<evidence type="ECO:0000313" key="5">
    <source>
        <dbReference type="Proteomes" id="UP000724149"/>
    </source>
</evidence>
<dbReference type="RefSeq" id="WP_204719189.1">
    <property type="nucleotide sequence ID" value="NZ_JACSNR010000001.1"/>
</dbReference>
<gene>
    <name evidence="4" type="ORF">H9X81_00415</name>
</gene>
<accession>A0ABS2GJG6</accession>
<organism evidence="4 5">
    <name type="scientific">Hydrogenoanaerobacterium saccharovorans</name>
    <dbReference type="NCBI Taxonomy" id="474960"/>
    <lineage>
        <taxon>Bacteria</taxon>
        <taxon>Bacillati</taxon>
        <taxon>Bacillota</taxon>
        <taxon>Clostridia</taxon>
        <taxon>Eubacteriales</taxon>
        <taxon>Oscillospiraceae</taxon>
        <taxon>Hydrogenoanaerobacterium</taxon>
    </lineage>
</organism>
<dbReference type="EMBL" id="JACSNR010000001">
    <property type="protein sequence ID" value="MBM6922156.1"/>
    <property type="molecule type" value="Genomic_DNA"/>
</dbReference>
<keyword evidence="5" id="KW-1185">Reference proteome</keyword>
<sequence length="201" mass="21876">MAEDKNLQKKLAKFAEEIMNIARSECSTIEEETQSDLETQRAGLKAAADAEAAKYFEAELREIDGQSRAAAFSEKDRLRKELFSIREKYMSNVFAQAAERLSEFTAGSDYAAFLNAKAAEAAAQGDFAGGTLYLRQEDLSYADALTKALPGCTAAASPEIHLGGLIAVSADGRTRLDLSLDAALEGQKQWFFSNSKLDITL</sequence>
<comment type="similarity">
    <text evidence="1">Belongs to the V-ATPase E subunit family.</text>
</comment>
<keyword evidence="2" id="KW-0813">Transport</keyword>